<dbReference type="AlphaFoldDB" id="A0A1H6XZB4"/>
<evidence type="ECO:0000313" key="2">
    <source>
        <dbReference type="EMBL" id="SEJ33526.1"/>
    </source>
</evidence>
<feature type="compositionally biased region" description="Basic and acidic residues" evidence="1">
    <location>
        <begin position="24"/>
        <end position="47"/>
    </location>
</feature>
<proteinExistence type="predicted"/>
<gene>
    <name evidence="2" type="ORF">SAMN05192539_1009138</name>
</gene>
<dbReference type="Proteomes" id="UP000198866">
    <property type="component" value="Unassembled WGS sequence"/>
</dbReference>
<dbReference type="RefSeq" id="WP_090865959.1">
    <property type="nucleotide sequence ID" value="NZ_FNYE01000009.1"/>
</dbReference>
<evidence type="ECO:0000313" key="3">
    <source>
        <dbReference type="Proteomes" id="UP000198866"/>
    </source>
</evidence>
<sequence>MESKPSKQNTDKLRQPAGVAQPVPERDTEKDTGKDTSKDARNTDKAAGRTPGGNNLNAIPEKDVDEVVPVSPDETKLRDPALTPDDEDEKRLDPSGNRRRPL</sequence>
<evidence type="ECO:0000256" key="1">
    <source>
        <dbReference type="SAM" id="MobiDB-lite"/>
    </source>
</evidence>
<dbReference type="OrthoDB" id="9866323at2"/>
<keyword evidence="3" id="KW-1185">Reference proteome</keyword>
<dbReference type="STRING" id="667676.SAMN05192539_1009138"/>
<organism evidence="2 3">
    <name type="scientific">Paraburkholderia diazotrophica</name>
    <dbReference type="NCBI Taxonomy" id="667676"/>
    <lineage>
        <taxon>Bacteria</taxon>
        <taxon>Pseudomonadati</taxon>
        <taxon>Pseudomonadota</taxon>
        <taxon>Betaproteobacteria</taxon>
        <taxon>Burkholderiales</taxon>
        <taxon>Burkholderiaceae</taxon>
        <taxon>Paraburkholderia</taxon>
    </lineage>
</organism>
<feature type="compositionally biased region" description="Basic and acidic residues" evidence="1">
    <location>
        <begin position="1"/>
        <end position="14"/>
    </location>
</feature>
<feature type="region of interest" description="Disordered" evidence="1">
    <location>
        <begin position="1"/>
        <end position="102"/>
    </location>
</feature>
<name>A0A1H6XZB4_9BURK</name>
<reference evidence="3" key="1">
    <citation type="submission" date="2016-10" db="EMBL/GenBank/DDBJ databases">
        <authorList>
            <person name="Varghese N."/>
            <person name="Submissions S."/>
        </authorList>
    </citation>
    <scope>NUCLEOTIDE SEQUENCE [LARGE SCALE GENOMIC DNA]</scope>
    <source>
        <strain evidence="3">LMG 26031</strain>
    </source>
</reference>
<protein>
    <submittedName>
        <fullName evidence="2">Uncharacterized protein</fullName>
    </submittedName>
</protein>
<accession>A0A1H6XZB4</accession>
<dbReference type="EMBL" id="FNYE01000009">
    <property type="protein sequence ID" value="SEJ33526.1"/>
    <property type="molecule type" value="Genomic_DNA"/>
</dbReference>